<evidence type="ECO:0000313" key="7">
    <source>
        <dbReference type="Proteomes" id="UP000190787"/>
    </source>
</evidence>
<dbReference type="InterPro" id="IPR016032">
    <property type="entry name" value="Sig_transdc_resp-reg_C-effctor"/>
</dbReference>
<sequence>MFGSDAMRRQNVIIVAEEGAKQGQLADFFRACCGWEPLPFATAIEAEQYILLHGTPCILLISLADAEGAADLIRTARVSTKESLIFFVDSTPDGELAAEMILAGADDVIREPYSQRELVARLWLRAGNSLPISFPSEEKRVARLKIDEENRLTGPDAVEAVQLTPTEGEIMIELIRSGGRIVTRDALSRRIDNCMWVYGDRKFDVHITKIRKKLRDAFGERYVVETVRSAGYSFYEIPVGKSRSLATSD</sequence>
<dbReference type="InterPro" id="IPR039420">
    <property type="entry name" value="WalR-like"/>
</dbReference>
<protein>
    <recommendedName>
        <fullName evidence="5">OmpR/PhoB-type domain-containing protein</fullName>
    </recommendedName>
</protein>
<gene>
    <name evidence="6" type="ORF">BMI91_06715</name>
</gene>
<dbReference type="InterPro" id="IPR001867">
    <property type="entry name" value="OmpR/PhoB-type_DNA-bd"/>
</dbReference>
<dbReference type="InterPro" id="IPR036388">
    <property type="entry name" value="WH-like_DNA-bd_sf"/>
</dbReference>
<dbReference type="SUPFAM" id="SSF52172">
    <property type="entry name" value="CheY-like"/>
    <property type="match status" value="1"/>
</dbReference>
<evidence type="ECO:0000313" key="6">
    <source>
        <dbReference type="EMBL" id="OOY26066.1"/>
    </source>
</evidence>
<dbReference type="Pfam" id="PF00486">
    <property type="entry name" value="Trans_reg_C"/>
    <property type="match status" value="1"/>
</dbReference>
<dbReference type="PROSITE" id="PS51755">
    <property type="entry name" value="OMPR_PHOB"/>
    <property type="match status" value="1"/>
</dbReference>
<dbReference type="InterPro" id="IPR011006">
    <property type="entry name" value="CheY-like_superfamily"/>
</dbReference>
<organism evidence="6 7">
    <name type="scientific">Thioclava sediminum</name>
    <dbReference type="NCBI Taxonomy" id="1915319"/>
    <lineage>
        <taxon>Bacteria</taxon>
        <taxon>Pseudomonadati</taxon>
        <taxon>Pseudomonadota</taxon>
        <taxon>Alphaproteobacteria</taxon>
        <taxon>Rhodobacterales</taxon>
        <taxon>Paracoccaceae</taxon>
        <taxon>Thioclava</taxon>
    </lineage>
</organism>
<comment type="caution">
    <text evidence="6">The sequence shown here is derived from an EMBL/GenBank/DDBJ whole genome shotgun (WGS) entry which is preliminary data.</text>
</comment>
<name>A0ABX3N277_9RHOB</name>
<dbReference type="CDD" id="cd00383">
    <property type="entry name" value="trans_reg_C"/>
    <property type="match status" value="1"/>
</dbReference>
<evidence type="ECO:0000256" key="1">
    <source>
        <dbReference type="ARBA" id="ARBA00022553"/>
    </source>
</evidence>
<accession>A0ABX3N277</accession>
<reference evidence="6 7" key="1">
    <citation type="submission" date="2016-11" db="EMBL/GenBank/DDBJ databases">
        <title>A multilocus sequence analysis scheme for characterization of bacteria in the genus Thioclava.</title>
        <authorList>
            <person name="Liu Y."/>
            <person name="Shao Z."/>
        </authorList>
    </citation>
    <scope>NUCLEOTIDE SEQUENCE [LARGE SCALE GENOMIC DNA]</scope>
    <source>
        <strain evidence="6 7">TAW-CT134</strain>
    </source>
</reference>
<dbReference type="SUPFAM" id="SSF46894">
    <property type="entry name" value="C-terminal effector domain of the bipartite response regulators"/>
    <property type="match status" value="1"/>
</dbReference>
<dbReference type="SMART" id="SM00862">
    <property type="entry name" value="Trans_reg_C"/>
    <property type="match status" value="1"/>
</dbReference>
<proteinExistence type="predicted"/>
<dbReference type="Proteomes" id="UP000190787">
    <property type="component" value="Unassembled WGS sequence"/>
</dbReference>
<keyword evidence="3 4" id="KW-0238">DNA-binding</keyword>
<keyword evidence="7" id="KW-1185">Reference proteome</keyword>
<evidence type="ECO:0000256" key="2">
    <source>
        <dbReference type="ARBA" id="ARBA00023012"/>
    </source>
</evidence>
<evidence type="ECO:0000259" key="5">
    <source>
        <dbReference type="PROSITE" id="PS51755"/>
    </source>
</evidence>
<feature type="DNA-binding region" description="OmpR/PhoB-type" evidence="4">
    <location>
        <begin position="136"/>
        <end position="236"/>
    </location>
</feature>
<evidence type="ECO:0000256" key="4">
    <source>
        <dbReference type="PROSITE-ProRule" id="PRU01091"/>
    </source>
</evidence>
<keyword evidence="1" id="KW-0597">Phosphoprotein</keyword>
<dbReference type="RefSeq" id="WP_078604357.1">
    <property type="nucleotide sequence ID" value="NZ_MPZV01000001.1"/>
</dbReference>
<dbReference type="Gene3D" id="1.10.10.10">
    <property type="entry name" value="Winged helix-like DNA-binding domain superfamily/Winged helix DNA-binding domain"/>
    <property type="match status" value="1"/>
</dbReference>
<evidence type="ECO:0000256" key="3">
    <source>
        <dbReference type="ARBA" id="ARBA00023125"/>
    </source>
</evidence>
<dbReference type="PANTHER" id="PTHR48111:SF40">
    <property type="entry name" value="PHOSPHATE REGULON TRANSCRIPTIONAL REGULATORY PROTEIN PHOB"/>
    <property type="match status" value="1"/>
</dbReference>
<feature type="domain" description="OmpR/PhoB-type" evidence="5">
    <location>
        <begin position="136"/>
        <end position="236"/>
    </location>
</feature>
<dbReference type="EMBL" id="MPZV01000001">
    <property type="protein sequence ID" value="OOY26066.1"/>
    <property type="molecule type" value="Genomic_DNA"/>
</dbReference>
<keyword evidence="2" id="KW-0902">Two-component regulatory system</keyword>
<dbReference type="PANTHER" id="PTHR48111">
    <property type="entry name" value="REGULATOR OF RPOS"/>
    <property type="match status" value="1"/>
</dbReference>